<dbReference type="KEGG" id="dde:Dde_2011"/>
<dbReference type="GO" id="GO:0022627">
    <property type="term" value="C:cytosolic small ribosomal subunit"/>
    <property type="evidence" value="ECO:0007669"/>
    <property type="project" value="TreeGrafter"/>
</dbReference>
<dbReference type="NCBIfam" id="NF010379">
    <property type="entry name" value="PRK13806.1"/>
    <property type="match status" value="1"/>
</dbReference>
<dbReference type="GO" id="GO:0006412">
    <property type="term" value="P:translation"/>
    <property type="evidence" value="ECO:0007669"/>
    <property type="project" value="TreeGrafter"/>
</dbReference>
<dbReference type="EMBL" id="CP000112">
    <property type="protein sequence ID" value="ABB38808.1"/>
    <property type="molecule type" value="Genomic_DNA"/>
</dbReference>
<evidence type="ECO:0000256" key="1">
    <source>
        <dbReference type="ARBA" id="ARBA00006767"/>
    </source>
</evidence>
<dbReference type="GO" id="GO:0003729">
    <property type="term" value="F:mRNA binding"/>
    <property type="evidence" value="ECO:0007669"/>
    <property type="project" value="TreeGrafter"/>
</dbReference>
<dbReference type="Proteomes" id="UP000002710">
    <property type="component" value="Chromosome"/>
</dbReference>
<evidence type="ECO:0000313" key="5">
    <source>
        <dbReference type="EMBL" id="ABB38808.1"/>
    </source>
</evidence>
<dbReference type="eggNOG" id="COG0539">
    <property type="taxonomic scope" value="Bacteria"/>
</dbReference>
<dbReference type="Gene3D" id="2.40.50.140">
    <property type="entry name" value="Nucleic acid-binding proteins"/>
    <property type="match status" value="5"/>
</dbReference>
<dbReference type="InterPro" id="IPR012340">
    <property type="entry name" value="NA-bd_OB-fold"/>
</dbReference>
<comment type="similarity">
    <text evidence="1">Belongs to the bacterial ribosomal protein bS1 family.</text>
</comment>
<dbReference type="Pfam" id="PF00575">
    <property type="entry name" value="S1"/>
    <property type="match status" value="5"/>
</dbReference>
<name>Q30ZT8_OLEA2</name>
<dbReference type="CDD" id="cd04465">
    <property type="entry name" value="S1_RPS1_repeat_ec2_hs2"/>
    <property type="match status" value="1"/>
</dbReference>
<dbReference type="InterPro" id="IPR050437">
    <property type="entry name" value="Ribos_protein_bS1-like"/>
</dbReference>
<protein>
    <submittedName>
        <fullName evidence="5">RNA binding S1 domain protein</fullName>
    </submittedName>
</protein>
<accession>Q30ZT8</accession>
<keyword evidence="3" id="KW-0687">Ribonucleoprotein</keyword>
<keyword evidence="2" id="KW-0689">Ribosomal protein</keyword>
<organism evidence="5 6">
    <name type="scientific">Oleidesulfovibrio alaskensis (strain ATCC BAA-1058 / DSM 17464 / G20)</name>
    <name type="common">Desulfovibrio alaskensis</name>
    <dbReference type="NCBI Taxonomy" id="207559"/>
    <lineage>
        <taxon>Bacteria</taxon>
        <taxon>Pseudomonadati</taxon>
        <taxon>Thermodesulfobacteriota</taxon>
        <taxon>Desulfovibrionia</taxon>
        <taxon>Desulfovibrionales</taxon>
        <taxon>Desulfovibrionaceae</taxon>
        <taxon>Oleidesulfovibrio</taxon>
    </lineage>
</organism>
<dbReference type="PRINTS" id="PR00681">
    <property type="entry name" value="RIBOSOMALS1"/>
</dbReference>
<reference evidence="5 6" key="1">
    <citation type="journal article" date="2011" name="J. Bacteriol.">
        <title>Complete genome sequence and updated annotation of Desulfovibrio alaskensis G20.</title>
        <authorList>
            <person name="Hauser L.J."/>
            <person name="Land M.L."/>
            <person name="Brown S.D."/>
            <person name="Larimer F."/>
            <person name="Keller K.L."/>
            <person name="Rapp-Giles B.J."/>
            <person name="Price M.N."/>
            <person name="Lin M."/>
            <person name="Bruce D.C."/>
            <person name="Detter J.C."/>
            <person name="Tapia R."/>
            <person name="Han C.S."/>
            <person name="Goodwin L.A."/>
            <person name="Cheng J.F."/>
            <person name="Pitluck S."/>
            <person name="Copeland A."/>
            <person name="Lucas S."/>
            <person name="Nolan M."/>
            <person name="Lapidus A.L."/>
            <person name="Palumbo A.V."/>
            <person name="Wall J.D."/>
        </authorList>
    </citation>
    <scope>NUCLEOTIDE SEQUENCE [LARGE SCALE GENOMIC DNA]</scope>
    <source>
        <strain evidence="6">ATCC BAA 1058 / DSM 17464 / G20</strain>
    </source>
</reference>
<dbReference type="InterPro" id="IPR035104">
    <property type="entry name" value="Ribosomal_protein_S1-like"/>
</dbReference>
<dbReference type="HOGENOM" id="CLU_015805_2_2_7"/>
<gene>
    <name evidence="5" type="ordered locus">Dde_2011</name>
</gene>
<dbReference type="PANTHER" id="PTHR10724">
    <property type="entry name" value="30S RIBOSOMAL PROTEIN S1"/>
    <property type="match status" value="1"/>
</dbReference>
<feature type="domain" description="S1 motif" evidence="4">
    <location>
        <begin position="31"/>
        <end position="95"/>
    </location>
</feature>
<dbReference type="InterPro" id="IPR003029">
    <property type="entry name" value="S1_domain"/>
</dbReference>
<dbReference type="SUPFAM" id="SSF50249">
    <property type="entry name" value="Nucleic acid-binding proteins"/>
    <property type="match status" value="5"/>
</dbReference>
<evidence type="ECO:0000256" key="3">
    <source>
        <dbReference type="ARBA" id="ARBA00023274"/>
    </source>
</evidence>
<dbReference type="GO" id="GO:0003735">
    <property type="term" value="F:structural constituent of ribosome"/>
    <property type="evidence" value="ECO:0007669"/>
    <property type="project" value="TreeGrafter"/>
</dbReference>
<evidence type="ECO:0000313" key="6">
    <source>
        <dbReference type="Proteomes" id="UP000002710"/>
    </source>
</evidence>
<feature type="domain" description="S1 motif" evidence="4">
    <location>
        <begin position="199"/>
        <end position="270"/>
    </location>
</feature>
<evidence type="ECO:0000256" key="2">
    <source>
        <dbReference type="ARBA" id="ARBA00022980"/>
    </source>
</evidence>
<dbReference type="PANTHER" id="PTHR10724:SF7">
    <property type="entry name" value="SMALL RIBOSOMAL SUBUNIT PROTEIN BS1C"/>
    <property type="match status" value="1"/>
</dbReference>
<dbReference type="SMART" id="SM00316">
    <property type="entry name" value="S1"/>
    <property type="match status" value="5"/>
</dbReference>
<dbReference type="STRING" id="207559.Dde_2011"/>
<feature type="domain" description="S1 motif" evidence="4">
    <location>
        <begin position="374"/>
        <end position="442"/>
    </location>
</feature>
<dbReference type="AlphaFoldDB" id="Q30ZT8"/>
<keyword evidence="6" id="KW-1185">Reference proteome</keyword>
<dbReference type="PROSITE" id="PS50126">
    <property type="entry name" value="S1"/>
    <property type="match status" value="5"/>
</dbReference>
<proteinExistence type="inferred from homology"/>
<evidence type="ECO:0000259" key="4">
    <source>
        <dbReference type="PROSITE" id="PS50126"/>
    </source>
</evidence>
<feature type="domain" description="S1 motif" evidence="4">
    <location>
        <begin position="287"/>
        <end position="357"/>
    </location>
</feature>
<sequence length="482" mass="51609">MTDDQNQTGSDSFADLLDQYSPEAGSPLRVGEKVKGSVVAMDESSVFIATGSKVDGVIDAEELKDKEGNVTCAVGDELDLYVVAITQGEVRLSRSAGSAGSAMALTEAFENGVPVEGKVTAQCKGGFNVEVMQRRAFCPVSQIDSRFVENPEEYLGQTFQFMITRCENNGRNVVVSRRVLLEAQQEESRKEYMKTLNEGDVVDVCITRLTNFGAFAELAPGVEGLIHISELGWARVQSADEAVTQGDTLRAKVLKIESTAKGLRIALSAKQVMEDPWNTVADRLAAGTVVEGKVVRCTPFGAFVEVLPGIEGLVHISEMSWTRRILKAEDVVIPGDTVSVKIKDIDSAKRRISLSLREAEGDPWDGAAEKFAPGTEVTGTVEKCAKFGMFVNIAPGITGLLPQSRISAAPKSGLAGCKPGDTVTLAVMEINPAERKVTLTTKDAARQEDAEIPASYRVQPKSSQGGGFGTLGQALKDALNKK</sequence>
<dbReference type="RefSeq" id="WP_011367916.1">
    <property type="nucleotide sequence ID" value="NC_007519.1"/>
</dbReference>
<feature type="domain" description="S1 motif" evidence="4">
    <location>
        <begin position="112"/>
        <end position="178"/>
    </location>
</feature>